<dbReference type="PROSITE" id="PS51096">
    <property type="entry name" value="PTS_EIIA_TYPE_4"/>
    <property type="match status" value="1"/>
</dbReference>
<accession>A0A1I3CC98</accession>
<dbReference type="SUPFAM" id="SSF53062">
    <property type="entry name" value="PTS system fructose IIA component-like"/>
    <property type="match status" value="1"/>
</dbReference>
<dbReference type="GO" id="GO:0047324">
    <property type="term" value="F:phosphoenolpyruvate-glycerone phosphotransferase activity"/>
    <property type="evidence" value="ECO:0007669"/>
    <property type="project" value="UniProtKB-EC"/>
</dbReference>
<evidence type="ECO:0000256" key="3">
    <source>
        <dbReference type="ARBA" id="ARBA00012095"/>
    </source>
</evidence>
<name>A0A1I3CC98_SELRU</name>
<dbReference type="PANTHER" id="PTHR38594">
    <property type="entry name" value="PEP-DEPENDENT DIHYDROXYACETONE KINASE, PHOSPHORYL DONOR SUBUNIT DHAM"/>
    <property type="match status" value="1"/>
</dbReference>
<dbReference type="PANTHER" id="PTHR38594:SF1">
    <property type="entry name" value="PEP-DEPENDENT DIHYDROXYACETONE KINASE, PHOSPHORYL DONOR SUBUNIT DHAM"/>
    <property type="match status" value="1"/>
</dbReference>
<evidence type="ECO:0000256" key="1">
    <source>
        <dbReference type="ARBA" id="ARBA00001113"/>
    </source>
</evidence>
<dbReference type="RefSeq" id="WP_075442097.1">
    <property type="nucleotide sequence ID" value="NZ_FOQK01000003.1"/>
</dbReference>
<dbReference type="InterPro" id="IPR004701">
    <property type="entry name" value="PTS_EIIA_man-typ"/>
</dbReference>
<dbReference type="EC" id="2.7.1.121" evidence="3"/>
<keyword evidence="7" id="KW-0418">Kinase</keyword>
<dbReference type="InterPro" id="IPR036662">
    <property type="entry name" value="PTS_EIIA_man-typ_sf"/>
</dbReference>
<sequence length="127" mass="13115">MVGIVIVSHSQKLAEGVKELAEMMARDAQIAAAGGLDDGMLGTSYEKITLAVEEVCGHDGAVILMDMGSAVMTAELVQENLKDDMVKLVDCPLVEGAVLAAIAANGGAGVAEVAQQAESARQMMKLQ</sequence>
<evidence type="ECO:0000313" key="8">
    <source>
        <dbReference type="Proteomes" id="UP000183639"/>
    </source>
</evidence>
<dbReference type="NCBIfam" id="TIGR02364">
    <property type="entry name" value="dha_pts"/>
    <property type="match status" value="1"/>
</dbReference>
<evidence type="ECO:0000256" key="5">
    <source>
        <dbReference type="ARBA" id="ARBA00046577"/>
    </source>
</evidence>
<evidence type="ECO:0000256" key="2">
    <source>
        <dbReference type="ARBA" id="ARBA00002788"/>
    </source>
</evidence>
<organism evidence="7 8">
    <name type="scientific">Selenomonas ruminantium</name>
    <dbReference type="NCBI Taxonomy" id="971"/>
    <lineage>
        <taxon>Bacteria</taxon>
        <taxon>Bacillati</taxon>
        <taxon>Bacillota</taxon>
        <taxon>Negativicutes</taxon>
        <taxon>Selenomonadales</taxon>
        <taxon>Selenomonadaceae</taxon>
        <taxon>Selenomonas</taxon>
    </lineage>
</organism>
<dbReference type="Proteomes" id="UP000183639">
    <property type="component" value="Unassembled WGS sequence"/>
</dbReference>
<dbReference type="OrthoDB" id="7065393at2"/>
<dbReference type="GO" id="GO:0019563">
    <property type="term" value="P:glycerol catabolic process"/>
    <property type="evidence" value="ECO:0007669"/>
    <property type="project" value="InterPro"/>
</dbReference>
<dbReference type="InterPro" id="IPR039643">
    <property type="entry name" value="DhaM"/>
</dbReference>
<evidence type="ECO:0000256" key="4">
    <source>
        <dbReference type="ARBA" id="ARBA00022679"/>
    </source>
</evidence>
<dbReference type="AlphaFoldDB" id="A0A1I3CC98"/>
<keyword evidence="4" id="KW-0808">Transferase</keyword>
<evidence type="ECO:0000313" key="7">
    <source>
        <dbReference type="EMBL" id="SFH72170.1"/>
    </source>
</evidence>
<feature type="domain" description="PTS EIIA type-4" evidence="6">
    <location>
        <begin position="1"/>
        <end position="124"/>
    </location>
</feature>
<proteinExistence type="predicted"/>
<dbReference type="GO" id="GO:0009401">
    <property type="term" value="P:phosphoenolpyruvate-dependent sugar phosphotransferase system"/>
    <property type="evidence" value="ECO:0007669"/>
    <property type="project" value="InterPro"/>
</dbReference>
<dbReference type="Pfam" id="PF03610">
    <property type="entry name" value="EIIA-man"/>
    <property type="match status" value="1"/>
</dbReference>
<dbReference type="Gene3D" id="3.40.50.510">
    <property type="entry name" value="Phosphotransferase system, mannose-type IIA component"/>
    <property type="match status" value="1"/>
</dbReference>
<evidence type="ECO:0000259" key="6">
    <source>
        <dbReference type="PROSITE" id="PS51096"/>
    </source>
</evidence>
<dbReference type="InterPro" id="IPR012844">
    <property type="entry name" value="DhaM_N"/>
</dbReference>
<dbReference type="GO" id="GO:0016020">
    <property type="term" value="C:membrane"/>
    <property type="evidence" value="ECO:0007669"/>
    <property type="project" value="InterPro"/>
</dbReference>
<comment type="catalytic activity">
    <reaction evidence="1">
        <text>dihydroxyacetone + phosphoenolpyruvate = dihydroxyacetone phosphate + pyruvate</text>
        <dbReference type="Rhea" id="RHEA:18381"/>
        <dbReference type="ChEBI" id="CHEBI:15361"/>
        <dbReference type="ChEBI" id="CHEBI:16016"/>
        <dbReference type="ChEBI" id="CHEBI:57642"/>
        <dbReference type="ChEBI" id="CHEBI:58702"/>
        <dbReference type="EC" id="2.7.1.121"/>
    </reaction>
</comment>
<reference evidence="7 8" key="1">
    <citation type="submission" date="2016-10" db="EMBL/GenBank/DDBJ databases">
        <authorList>
            <person name="de Groot N.N."/>
        </authorList>
    </citation>
    <scope>NUCLEOTIDE SEQUENCE [LARGE SCALE GENOMIC DNA]</scope>
    <source>
        <strain evidence="7 8">Z108</strain>
    </source>
</reference>
<comment type="subunit">
    <text evidence="5">Homodimer. The dihydroxyacetone kinase complex is composed of a homodimer of DhaM, a homodimer of DhaK and the subunit DhaL.</text>
</comment>
<comment type="function">
    <text evidence="2">Component of the dihydroxyacetone kinase complex, which is responsible for the phosphoenolpyruvate (PEP)-dependent phosphorylation of dihydroxyacetone. DhaM serves as the phosphoryl donor. Is phosphorylated by phosphoenolpyruvate in an EI- and HPr-dependent reaction, and a phosphorelay system on histidine residues finally leads to phosphoryl transfer to DhaL and dihydroxyacetone.</text>
</comment>
<dbReference type="EMBL" id="FOQK01000003">
    <property type="protein sequence ID" value="SFH72170.1"/>
    <property type="molecule type" value="Genomic_DNA"/>
</dbReference>
<gene>
    <name evidence="7" type="ORF">SAMN04487861_10350</name>
</gene>
<protein>
    <recommendedName>
        <fullName evidence="3">phosphoenolpyruvate--glycerone phosphotransferase</fullName>
        <ecNumber evidence="3">2.7.1.121</ecNumber>
    </recommendedName>
</protein>